<evidence type="ECO:0000256" key="4">
    <source>
        <dbReference type="ARBA" id="ARBA00022692"/>
    </source>
</evidence>
<evidence type="ECO:0000313" key="13">
    <source>
        <dbReference type="EMBL" id="RST68513.1"/>
    </source>
</evidence>
<feature type="domain" description="SecDF P1 head subdomain" evidence="12">
    <location>
        <begin position="224"/>
        <end position="334"/>
    </location>
</feature>
<dbReference type="GO" id="GO:0065002">
    <property type="term" value="P:intracellular protein transmembrane transport"/>
    <property type="evidence" value="ECO:0007669"/>
    <property type="project" value="UniProtKB-UniRule"/>
</dbReference>
<evidence type="ECO:0000259" key="10">
    <source>
        <dbReference type="Pfam" id="PF02355"/>
    </source>
</evidence>
<evidence type="ECO:0000256" key="8">
    <source>
        <dbReference type="ARBA" id="ARBA00023136"/>
    </source>
</evidence>
<dbReference type="InterPro" id="IPR054384">
    <property type="entry name" value="SecDF_P1_head"/>
</dbReference>
<evidence type="ECO:0000256" key="7">
    <source>
        <dbReference type="ARBA" id="ARBA00023010"/>
    </source>
</evidence>
<dbReference type="InterPro" id="IPR048634">
    <property type="entry name" value="SecD_SecF_C"/>
</dbReference>
<dbReference type="Pfam" id="PF22599">
    <property type="entry name" value="SecDF_P1_head"/>
    <property type="match status" value="1"/>
</dbReference>
<feature type="domain" description="Protein translocase subunit SecDF P1" evidence="11">
    <location>
        <begin position="145"/>
        <end position="203"/>
    </location>
</feature>
<keyword evidence="14" id="KW-1185">Reference proteome</keyword>
<comment type="function">
    <text evidence="9">Part of the Sec protein translocase complex. Interacts with the SecYEG preprotein conducting channel. SecDF uses the proton motive force (PMF) to complete protein translocation after the ATP-dependent function of SecA.</text>
</comment>
<feature type="transmembrane region" description="Helical" evidence="9">
    <location>
        <begin position="448"/>
        <end position="473"/>
    </location>
</feature>
<keyword evidence="7 9" id="KW-0811">Translocation</keyword>
<dbReference type="OrthoDB" id="9805019at2"/>
<feature type="transmembrane region" description="Helical" evidence="9">
    <location>
        <begin position="406"/>
        <end position="427"/>
    </location>
</feature>
<dbReference type="PRINTS" id="PR00702">
    <property type="entry name" value="ACRIFLAVINRP"/>
</dbReference>
<dbReference type="InterPro" id="IPR048631">
    <property type="entry name" value="SecD_1st"/>
</dbReference>
<keyword evidence="5 9" id="KW-0653">Protein transport</keyword>
<keyword evidence="6 9" id="KW-1133">Transmembrane helix</keyword>
<evidence type="ECO:0000313" key="14">
    <source>
        <dbReference type="Proteomes" id="UP000279470"/>
    </source>
</evidence>
<evidence type="ECO:0000256" key="9">
    <source>
        <dbReference type="HAMAP-Rule" id="MF_01463"/>
    </source>
</evidence>
<gene>
    <name evidence="9 13" type="primary">secD</name>
    <name evidence="13" type="ORF">EIC27_02665</name>
</gene>
<comment type="subcellular location">
    <subcellularLocation>
        <location evidence="1 9">Cell membrane</location>
        <topology evidence="1 9">Multi-pass membrane protein</topology>
    </subcellularLocation>
</comment>
<dbReference type="Gene3D" id="3.30.70.3400">
    <property type="match status" value="1"/>
</dbReference>
<keyword evidence="4 9" id="KW-0812">Transmembrane</keyword>
<feature type="transmembrane region" description="Helical" evidence="9">
    <location>
        <begin position="7"/>
        <end position="29"/>
    </location>
</feature>
<dbReference type="HAMAP" id="MF_01463_B">
    <property type="entry name" value="SecD_B"/>
    <property type="match status" value="1"/>
</dbReference>
<dbReference type="NCBIfam" id="TIGR00916">
    <property type="entry name" value="2A0604s01"/>
    <property type="match status" value="1"/>
</dbReference>
<evidence type="ECO:0000256" key="5">
    <source>
        <dbReference type="ARBA" id="ARBA00022927"/>
    </source>
</evidence>
<organism evidence="13 14">
    <name type="scientific">Candidatus Aquarickettsia rohweri</name>
    <dbReference type="NCBI Taxonomy" id="2602574"/>
    <lineage>
        <taxon>Bacteria</taxon>
        <taxon>Pseudomonadati</taxon>
        <taxon>Pseudomonadota</taxon>
        <taxon>Alphaproteobacteria</taxon>
        <taxon>Rickettsiales</taxon>
        <taxon>Candidatus Midichloriaceae</taxon>
        <taxon>Candidatus Aquarickettsia</taxon>
    </lineage>
</organism>
<dbReference type="NCBIfam" id="TIGR01129">
    <property type="entry name" value="secD"/>
    <property type="match status" value="1"/>
</dbReference>
<keyword evidence="3 9" id="KW-1003">Cell membrane</keyword>
<comment type="subunit">
    <text evidence="9">Forms a complex with SecF. Part of the essential Sec protein translocation apparatus which comprises SecA, SecYEG and auxiliary proteins SecDF-YajC and YidC.</text>
</comment>
<dbReference type="SUPFAM" id="SSF82866">
    <property type="entry name" value="Multidrug efflux transporter AcrB transmembrane domain"/>
    <property type="match status" value="1"/>
</dbReference>
<feature type="transmembrane region" description="Helical" evidence="9">
    <location>
        <begin position="355"/>
        <end position="375"/>
    </location>
</feature>
<proteinExistence type="inferred from homology"/>
<keyword evidence="8 9" id="KW-0472">Membrane</keyword>
<evidence type="ECO:0000256" key="1">
    <source>
        <dbReference type="ARBA" id="ARBA00004651"/>
    </source>
</evidence>
<evidence type="ECO:0000256" key="2">
    <source>
        <dbReference type="ARBA" id="ARBA00022448"/>
    </source>
</evidence>
<protein>
    <recommendedName>
        <fullName evidence="9">Protein translocase subunit SecD</fullName>
    </recommendedName>
</protein>
<dbReference type="GO" id="GO:0006605">
    <property type="term" value="P:protein targeting"/>
    <property type="evidence" value="ECO:0007669"/>
    <property type="project" value="UniProtKB-UniRule"/>
</dbReference>
<dbReference type="FunFam" id="1.20.1640.10:FF:000004">
    <property type="entry name" value="Protein translocase subunit SecD"/>
    <property type="match status" value="1"/>
</dbReference>
<evidence type="ECO:0000256" key="6">
    <source>
        <dbReference type="ARBA" id="ARBA00022989"/>
    </source>
</evidence>
<comment type="similarity">
    <text evidence="9">Belongs to the SecD/SecF family. SecD subfamily.</text>
</comment>
<evidence type="ECO:0000256" key="3">
    <source>
        <dbReference type="ARBA" id="ARBA00022475"/>
    </source>
</evidence>
<dbReference type="EMBL" id="RXFM01000027">
    <property type="protein sequence ID" value="RST68513.1"/>
    <property type="molecule type" value="Genomic_DNA"/>
</dbReference>
<keyword evidence="2 9" id="KW-0813">Transport</keyword>
<dbReference type="InterPro" id="IPR055344">
    <property type="entry name" value="SecD_SecF_C_bact"/>
</dbReference>
<evidence type="ECO:0000259" key="11">
    <source>
        <dbReference type="Pfam" id="PF21760"/>
    </source>
</evidence>
<dbReference type="Gene3D" id="1.20.1640.10">
    <property type="entry name" value="Multidrug efflux transporter AcrB transmembrane domain"/>
    <property type="match status" value="1"/>
</dbReference>
<feature type="transmembrane region" description="Helical" evidence="9">
    <location>
        <begin position="380"/>
        <end position="400"/>
    </location>
</feature>
<dbReference type="GO" id="GO:0005886">
    <property type="term" value="C:plasma membrane"/>
    <property type="evidence" value="ECO:0007669"/>
    <property type="project" value="UniProtKB-SubCell"/>
</dbReference>
<dbReference type="Proteomes" id="UP000279470">
    <property type="component" value="Unassembled WGS sequence"/>
</dbReference>
<dbReference type="Gene3D" id="3.30.1360.200">
    <property type="match status" value="1"/>
</dbReference>
<dbReference type="AlphaFoldDB" id="A0A3R9ZJ36"/>
<dbReference type="Pfam" id="PF02355">
    <property type="entry name" value="SecD_SecF_C"/>
    <property type="match status" value="1"/>
</dbReference>
<dbReference type="RefSeq" id="WP_126044607.1">
    <property type="nucleotide sequence ID" value="NZ_RXFM01000027.1"/>
</dbReference>
<dbReference type="InterPro" id="IPR001036">
    <property type="entry name" value="Acrflvin-R"/>
</dbReference>
<dbReference type="InterPro" id="IPR005791">
    <property type="entry name" value="SecD"/>
</dbReference>
<feature type="domain" description="Protein export membrane protein SecD/SecF C-terminal" evidence="10">
    <location>
        <begin position="337"/>
        <end position="507"/>
    </location>
</feature>
<accession>A0A3R9ZJ36</accession>
<dbReference type="GO" id="GO:0015450">
    <property type="term" value="F:protein-transporting ATPase activity"/>
    <property type="evidence" value="ECO:0007669"/>
    <property type="project" value="InterPro"/>
</dbReference>
<dbReference type="PANTHER" id="PTHR30081:SF1">
    <property type="entry name" value="PROTEIN TRANSLOCASE SUBUNIT SECD"/>
    <property type="match status" value="1"/>
</dbReference>
<sequence length="517" mass="57827">MLKFSKWQLVSIIIIILLSIYFSIPTFFYNLKKINFIPQEKINFGLDLKGGVSLTIQANLTDYIKEKFTQHTNQIKNKLINNNINFYDWEVNDNLLKFTITENNSKIDKVRKLLITKDFDIKNSDNQIIIKFNNDYIHKLNSDVLKQSIEVIRKRVDSVGTKEVEIQTIGNDKILLQVPGINNPDEIKKIIGKTARLTFHMVKNKVAENLTDSEKIALLINSKILSLENSTESLIIDSQPLMTGDMLETAYISQGTLGEPVIRFKLDNLGREIFADITTNNTGKMLAIVFDEKIISYPMINEPILGGEGNISGSFTPESASELALLLRAGYLPVPLEITEERLVGPTLGIESIKAGIKACIIAAILVFIIMLAYYKLFGLIANFALIINFIMMIAILSIFNATLTLPGIAGIVLTLGMAVDANVLIFERIKEELKKGMLPLNALHNGYHYAFITIFDSNTTTIFAAIVLYIFGTGPTQGFAITLIVGILCSMFTSISVTKIIITLWYKIKKPKNISV</sequence>
<dbReference type="Pfam" id="PF21760">
    <property type="entry name" value="SecD_1st"/>
    <property type="match status" value="1"/>
</dbReference>
<dbReference type="InterPro" id="IPR022813">
    <property type="entry name" value="SecD/SecF_arch_bac"/>
</dbReference>
<feature type="transmembrane region" description="Helical" evidence="9">
    <location>
        <begin position="479"/>
        <end position="507"/>
    </location>
</feature>
<evidence type="ECO:0000259" key="12">
    <source>
        <dbReference type="Pfam" id="PF22599"/>
    </source>
</evidence>
<name>A0A3R9ZJ36_9RICK</name>
<reference evidence="14" key="1">
    <citation type="submission" date="2018-11" db="EMBL/GenBank/DDBJ databases">
        <title>Phylogenetic, genomic, and biogeographic characterization of a novel and ubiquitous marine invertebrate-associated Rickettsiales parasite, Candidatus Marinoinvertebrata rohwerii, gen. nov., sp. nov.</title>
        <authorList>
            <person name="Klinges J.G."/>
            <person name="Rosales S.M."/>
            <person name="Mcminds R."/>
            <person name="Shaver E.C."/>
            <person name="Shantz A."/>
            <person name="Peters E.C."/>
            <person name="Burkepile D.E."/>
            <person name="Silliman B.R."/>
            <person name="Vega Thurber R.L."/>
        </authorList>
    </citation>
    <scope>NUCLEOTIDE SEQUENCE [LARGE SCALE GENOMIC DNA]</scope>
    <source>
        <strain evidence="14">a_cerv_44</strain>
    </source>
</reference>
<comment type="caution">
    <text evidence="13">The sequence shown here is derived from an EMBL/GenBank/DDBJ whole genome shotgun (WGS) entry which is preliminary data.</text>
</comment>
<dbReference type="GO" id="GO:0043952">
    <property type="term" value="P:protein transport by the Sec complex"/>
    <property type="evidence" value="ECO:0007669"/>
    <property type="project" value="UniProtKB-UniRule"/>
</dbReference>
<dbReference type="PANTHER" id="PTHR30081">
    <property type="entry name" value="PROTEIN-EXPORT MEMBRANE PROTEIN SEC"/>
    <property type="match status" value="1"/>
</dbReference>